<dbReference type="PANTHER" id="PTHR44688">
    <property type="entry name" value="DNA-BINDING TRANSCRIPTIONAL ACTIVATOR DEVR_DOSR"/>
    <property type="match status" value="1"/>
</dbReference>
<evidence type="ECO:0000259" key="4">
    <source>
        <dbReference type="PROSITE" id="PS50043"/>
    </source>
</evidence>
<evidence type="ECO:0000256" key="2">
    <source>
        <dbReference type="ARBA" id="ARBA00023125"/>
    </source>
</evidence>
<dbReference type="SMART" id="SM00421">
    <property type="entry name" value="HTH_LUXR"/>
    <property type="match status" value="1"/>
</dbReference>
<dbReference type="PRINTS" id="PR00038">
    <property type="entry name" value="HTHLUXR"/>
</dbReference>
<dbReference type="PROSITE" id="PS00622">
    <property type="entry name" value="HTH_LUXR_1"/>
    <property type="match status" value="1"/>
</dbReference>
<gene>
    <name evidence="5" type="ORF">SAMN05216554_2125</name>
</gene>
<dbReference type="GO" id="GO:0006355">
    <property type="term" value="P:regulation of DNA-templated transcription"/>
    <property type="evidence" value="ECO:0007669"/>
    <property type="project" value="InterPro"/>
</dbReference>
<evidence type="ECO:0000313" key="5">
    <source>
        <dbReference type="EMBL" id="SDZ04979.1"/>
    </source>
</evidence>
<protein>
    <submittedName>
        <fullName evidence="5">Regulatory protein, luxR family</fullName>
    </submittedName>
</protein>
<dbReference type="InterPro" id="IPR000792">
    <property type="entry name" value="Tscrpt_reg_LuxR_C"/>
</dbReference>
<feature type="domain" description="HTH luxR-type" evidence="4">
    <location>
        <begin position="774"/>
        <end position="839"/>
    </location>
</feature>
<sequence>MLPGPPSARSAAVITVREALSQGVGVFVVGDTGSGRTRFVQQVLATVSAETRERLWVGDDVQRLDDAQADRLARAVAAGKVLPLATSLAGHHLPADLERLCRDGLAQRIELPPLSAAEMLRMVEEALGAPLHPDSVPAFVPRRAGGDLVVLRESVLAARASGALVESGGSWRLTTPLRPSDGVRRLVHARLMPPPSMTPETALVLDILGLAPELRLDNCVGVASREASRDDVVAQLERLESDGVIDVLGTPGELRLRIRDAVVELVLPQTMGVLRRQRLTTALVDLLGEFEPAALGGGELAALAKYATPLGRPVDPAVLTRAAVAALQASRFELSFQLASAAARHGGDFDTQLVLAAAESRLGQARAALARLSALEEKARGRPDRIETLTRLTGDVRDQLGEPAFGWDLPSGAQVDAQRLDLSSVLRVDSTRANLEPVPDGEPPVPERLHELLGGEWHLQEAVLAALKGELTVAHEHLNASEAIFAGVNGGSRGLELRRLFTESLDGRLGESIDAALALADQAAAEGQAVDQAVATWLSGHLLLYSGRLADASRVLVTAATMMDRFGMHRTGHLSRAEAAIALAQLGAVEEASATLAPALDAPDDQFAFAATAHQASGWIHAASGRLDAAVESFLRAADAFDVLGHELIAVVPLVEAARAGAARRVLSRLDERAGVVQGLNGTTLIQHARVLASFEAYEAGAGKGDVPQGMADEFDAVGAAYVTASFHLNAAEAFSRAALLHGRSGHDRHAAASARCADQQLAICGVSTAPLLPSHSSTLLSQREQEIAALAVAGSSNREIAETLVLSVRTVETHLQRVYSKLGVRGRSELAAALPSGVMRGQPSSGTQ</sequence>
<dbReference type="STRING" id="381665.SAMN05216554_2125"/>
<dbReference type="InterPro" id="IPR016032">
    <property type="entry name" value="Sig_transdc_resp-reg_C-effctor"/>
</dbReference>
<proteinExistence type="predicted"/>
<dbReference type="Proteomes" id="UP000198891">
    <property type="component" value="Unassembled WGS sequence"/>
</dbReference>
<dbReference type="InterPro" id="IPR036388">
    <property type="entry name" value="WH-like_DNA-bd_sf"/>
</dbReference>
<evidence type="ECO:0000256" key="3">
    <source>
        <dbReference type="ARBA" id="ARBA00023163"/>
    </source>
</evidence>
<dbReference type="PROSITE" id="PS50043">
    <property type="entry name" value="HTH_LUXR_2"/>
    <property type="match status" value="1"/>
</dbReference>
<dbReference type="EMBL" id="FNPZ01000002">
    <property type="protein sequence ID" value="SDZ04979.1"/>
    <property type="molecule type" value="Genomic_DNA"/>
</dbReference>
<keyword evidence="2" id="KW-0238">DNA-binding</keyword>
<evidence type="ECO:0000256" key="1">
    <source>
        <dbReference type="ARBA" id="ARBA00023015"/>
    </source>
</evidence>
<keyword evidence="6" id="KW-1185">Reference proteome</keyword>
<organism evidence="5 6">
    <name type="scientific">Herbiconiux ginsengi</name>
    <dbReference type="NCBI Taxonomy" id="381665"/>
    <lineage>
        <taxon>Bacteria</taxon>
        <taxon>Bacillati</taxon>
        <taxon>Actinomycetota</taxon>
        <taxon>Actinomycetes</taxon>
        <taxon>Micrococcales</taxon>
        <taxon>Microbacteriaceae</taxon>
        <taxon>Herbiconiux</taxon>
    </lineage>
</organism>
<dbReference type="Pfam" id="PF00196">
    <property type="entry name" value="GerE"/>
    <property type="match status" value="1"/>
</dbReference>
<dbReference type="Gene3D" id="1.10.10.10">
    <property type="entry name" value="Winged helix-like DNA-binding domain superfamily/Winged helix DNA-binding domain"/>
    <property type="match status" value="1"/>
</dbReference>
<dbReference type="SUPFAM" id="SSF46894">
    <property type="entry name" value="C-terminal effector domain of the bipartite response regulators"/>
    <property type="match status" value="1"/>
</dbReference>
<evidence type="ECO:0000313" key="6">
    <source>
        <dbReference type="Proteomes" id="UP000198891"/>
    </source>
</evidence>
<dbReference type="AlphaFoldDB" id="A0A1H3PX58"/>
<keyword evidence="3" id="KW-0804">Transcription</keyword>
<reference evidence="5 6" key="1">
    <citation type="submission" date="2016-10" db="EMBL/GenBank/DDBJ databases">
        <authorList>
            <person name="de Groot N.N."/>
        </authorList>
    </citation>
    <scope>NUCLEOTIDE SEQUENCE [LARGE SCALE GENOMIC DNA]</scope>
    <source>
        <strain evidence="5 6">CGMCC 4.3491</strain>
    </source>
</reference>
<dbReference type="PANTHER" id="PTHR44688:SF16">
    <property type="entry name" value="DNA-BINDING TRANSCRIPTIONAL ACTIVATOR DEVR_DOSR"/>
    <property type="match status" value="1"/>
</dbReference>
<name>A0A1H3PX58_9MICO</name>
<dbReference type="CDD" id="cd06170">
    <property type="entry name" value="LuxR_C_like"/>
    <property type="match status" value="1"/>
</dbReference>
<dbReference type="RefSeq" id="WP_175494213.1">
    <property type="nucleotide sequence ID" value="NZ_FNPZ01000002.1"/>
</dbReference>
<keyword evidence="1" id="KW-0805">Transcription regulation</keyword>
<dbReference type="GO" id="GO:0003677">
    <property type="term" value="F:DNA binding"/>
    <property type="evidence" value="ECO:0007669"/>
    <property type="project" value="UniProtKB-KW"/>
</dbReference>
<accession>A0A1H3PX58</accession>